<dbReference type="Proteomes" id="UP000226357">
    <property type="component" value="Unassembled WGS sequence"/>
</dbReference>
<evidence type="ECO:0000313" key="3">
    <source>
        <dbReference type="Proteomes" id="UP000226357"/>
    </source>
</evidence>
<evidence type="ECO:0000313" key="2">
    <source>
        <dbReference type="EMBL" id="PFS07058.1"/>
    </source>
</evidence>
<keyword evidence="1" id="KW-1133">Transmembrane helix</keyword>
<protein>
    <submittedName>
        <fullName evidence="2">Uncharacterized protein</fullName>
    </submittedName>
</protein>
<keyword evidence="1" id="KW-0472">Membrane</keyword>
<keyword evidence="1" id="KW-0812">Transmembrane</keyword>
<dbReference type="RefSeq" id="WP_033664509.1">
    <property type="nucleotide sequence ID" value="NZ_NTUG01000020.1"/>
</dbReference>
<reference evidence="2 3" key="1">
    <citation type="submission" date="2017-09" db="EMBL/GenBank/DDBJ databases">
        <title>Large-scale bioinformatics analysis of Bacillus genomes uncovers conserved roles of natural products in bacterial physiology.</title>
        <authorList>
            <consortium name="Agbiome Team Llc"/>
            <person name="Bleich R.M."/>
            <person name="Grubbs K.J."/>
            <person name="Santa Maria K.C."/>
            <person name="Allen S.E."/>
            <person name="Farag S."/>
            <person name="Shank E.A."/>
            <person name="Bowers A."/>
        </authorList>
    </citation>
    <scope>NUCLEOTIDE SEQUENCE [LARGE SCALE GENOMIC DNA]</scope>
    <source>
        <strain evidence="2 3">AFS067272</strain>
    </source>
</reference>
<organism evidence="2 3">
    <name type="scientific">Bacillus cereus</name>
    <dbReference type="NCBI Taxonomy" id="1396"/>
    <lineage>
        <taxon>Bacteria</taxon>
        <taxon>Bacillati</taxon>
        <taxon>Bacillota</taxon>
        <taxon>Bacilli</taxon>
        <taxon>Bacillales</taxon>
        <taxon>Bacillaceae</taxon>
        <taxon>Bacillus</taxon>
        <taxon>Bacillus cereus group</taxon>
    </lineage>
</organism>
<proteinExistence type="predicted"/>
<evidence type="ECO:0000256" key="1">
    <source>
        <dbReference type="SAM" id="Phobius"/>
    </source>
</evidence>
<feature type="transmembrane region" description="Helical" evidence="1">
    <location>
        <begin position="58"/>
        <end position="76"/>
    </location>
</feature>
<name>A0AA44TGB9_BACCE</name>
<accession>A0AA44TGB9</accession>
<comment type="caution">
    <text evidence="2">The sequence shown here is derived from an EMBL/GenBank/DDBJ whole genome shotgun (WGS) entry which is preliminary data.</text>
</comment>
<dbReference type="AlphaFoldDB" id="A0AA44TGB9"/>
<dbReference type="EMBL" id="NVBO01000019">
    <property type="protein sequence ID" value="PFS07058.1"/>
    <property type="molecule type" value="Genomic_DNA"/>
</dbReference>
<sequence length="77" mass="9264">MIDFLVLLFIFVAGCMILQSLSYRFAKRNLHKYKETKLMHMWLDMHVQKGPKLDGSDYTFILIVCIIWKIWFLPLLK</sequence>
<gene>
    <name evidence="2" type="ORF">COK38_02255</name>
</gene>